<evidence type="ECO:0000256" key="5">
    <source>
        <dbReference type="ARBA" id="ARBA00022519"/>
    </source>
</evidence>
<evidence type="ECO:0000256" key="9">
    <source>
        <dbReference type="ARBA" id="ARBA00022989"/>
    </source>
</evidence>
<organism evidence="15 16">
    <name type="scientific">Hydrogenovibrio crunogenus</name>
    <dbReference type="NCBI Taxonomy" id="39765"/>
    <lineage>
        <taxon>Bacteria</taxon>
        <taxon>Pseudomonadati</taxon>
        <taxon>Pseudomonadota</taxon>
        <taxon>Gammaproteobacteria</taxon>
        <taxon>Thiotrichales</taxon>
        <taxon>Piscirickettsiaceae</taxon>
        <taxon>Hydrogenovibrio</taxon>
    </lineage>
</organism>
<dbReference type="PIRSF" id="PIRSF006247">
    <property type="entry name" value="TrkH"/>
    <property type="match status" value="1"/>
</dbReference>
<sequence>MHSKIILKVLGILLMVFSLTLIPPFIMALIYQDGGMSDFGLSAIGLFITGFLLWFPSRKSHHDLKIRDGFLIVVMFWTVLGFAGAVPMYFASTIYISLTDAIFESFSGLTTTGATVINGLDALPHSMLWYRQQLQWLGGMGIIVLAVAILPMLGIGGMQLYRAETPGPIKDNKLAPRISETAKALWYIYLGLTIACALGYWLAGMDWFDAFAHSFSTVAIGGFSTHDASIAHFDDVHIEIIAMIFMFLAAINFALHFTAFRNLSTRPYTLDPEFKVFSVLILVGIVISSFYLYYHEVYLTWQDAFRYGAFQTISFASTTGFANADFSLWPIFIPFMLIMMSFIGGSAGSTAGGMKVIRFILLAKQGSREIRRLLHPNALMPVKLNGKPIPDKIITSVWGFFSLYVVSFVGIMLLLMALGLDQTTAFSTVAATINNLGPALGQAAANYQSLSDPVKWVLTFTMLLGRLEIFTLLVLFTSSFWRK</sequence>
<feature type="transmembrane region" description="Helical" evidence="14">
    <location>
        <begin position="276"/>
        <end position="294"/>
    </location>
</feature>
<dbReference type="EMBL" id="CP032096">
    <property type="protein sequence ID" value="QBZ82154.1"/>
    <property type="molecule type" value="Genomic_DNA"/>
</dbReference>
<evidence type="ECO:0000256" key="11">
    <source>
        <dbReference type="ARBA" id="ARBA00023136"/>
    </source>
</evidence>
<feature type="binding site" evidence="13">
    <location>
        <position position="111"/>
    </location>
    <ligand>
        <name>K(+)</name>
        <dbReference type="ChEBI" id="CHEBI:29103"/>
    </ligand>
</feature>
<feature type="binding site" evidence="13">
    <location>
        <position position="221"/>
    </location>
    <ligand>
        <name>K(+)</name>
        <dbReference type="ChEBI" id="CHEBI:29103"/>
    </ligand>
</feature>
<evidence type="ECO:0000313" key="16">
    <source>
        <dbReference type="Proteomes" id="UP000296201"/>
    </source>
</evidence>
<protein>
    <recommendedName>
        <fullName evidence="12">Trk system potassium uptake protein</fullName>
    </recommendedName>
</protein>
<keyword evidence="13" id="KW-0479">Metal-binding</keyword>
<keyword evidence="16" id="KW-1185">Reference proteome</keyword>
<dbReference type="GO" id="GO:0005886">
    <property type="term" value="C:plasma membrane"/>
    <property type="evidence" value="ECO:0007669"/>
    <property type="project" value="UniProtKB-SubCell"/>
</dbReference>
<keyword evidence="6 12" id="KW-0633">Potassium transport</keyword>
<evidence type="ECO:0000256" key="2">
    <source>
        <dbReference type="ARBA" id="ARBA00009137"/>
    </source>
</evidence>
<evidence type="ECO:0000256" key="12">
    <source>
        <dbReference type="PIRNR" id="PIRNR006247"/>
    </source>
</evidence>
<proteinExistence type="inferred from homology"/>
<keyword evidence="10 12" id="KW-0406">Ion transport</keyword>
<feature type="binding site" evidence="13">
    <location>
        <position position="435"/>
    </location>
    <ligand>
        <name>K(+)</name>
        <dbReference type="ChEBI" id="CHEBI:29103"/>
    </ligand>
</feature>
<dbReference type="GO" id="GO:0015379">
    <property type="term" value="F:potassium:chloride symporter activity"/>
    <property type="evidence" value="ECO:0007669"/>
    <property type="project" value="InterPro"/>
</dbReference>
<accession>A0A4V1C8J8</accession>
<dbReference type="Pfam" id="PF02386">
    <property type="entry name" value="TrkH"/>
    <property type="match status" value="1"/>
</dbReference>
<keyword evidence="5 12" id="KW-0997">Cell inner membrane</keyword>
<feature type="binding site" evidence="13">
    <location>
        <position position="436"/>
    </location>
    <ligand>
        <name>K(+)</name>
        <dbReference type="ChEBI" id="CHEBI:29103"/>
    </ligand>
</feature>
<keyword evidence="7 14" id="KW-0812">Transmembrane</keyword>
<comment type="similarity">
    <text evidence="2 12">Belongs to the TrkH potassium transport family.</text>
</comment>
<gene>
    <name evidence="15" type="primary">trkH</name>
    <name evidence="15" type="ORF">GHNINEIG_00178</name>
</gene>
<keyword evidence="4 12" id="KW-1003">Cell membrane</keyword>
<evidence type="ECO:0000256" key="7">
    <source>
        <dbReference type="ARBA" id="ARBA00022692"/>
    </source>
</evidence>
<feature type="binding site" evidence="13">
    <location>
        <position position="112"/>
    </location>
    <ligand>
        <name>K(+)</name>
        <dbReference type="ChEBI" id="CHEBI:29103"/>
    </ligand>
</feature>
<feature type="transmembrane region" description="Helical" evidence="14">
    <location>
        <begin position="456"/>
        <end position="481"/>
    </location>
</feature>
<evidence type="ECO:0000256" key="1">
    <source>
        <dbReference type="ARBA" id="ARBA00004429"/>
    </source>
</evidence>
<comment type="subcellular location">
    <subcellularLocation>
        <location evidence="1 12">Cell inner membrane</location>
        <topology evidence="1 12">Multi-pass membrane protein</topology>
    </subcellularLocation>
</comment>
<feature type="transmembrane region" description="Helical" evidence="14">
    <location>
        <begin position="236"/>
        <end position="255"/>
    </location>
</feature>
<dbReference type="GO" id="GO:0046872">
    <property type="term" value="F:metal ion binding"/>
    <property type="evidence" value="ECO:0007669"/>
    <property type="project" value="UniProtKB-KW"/>
</dbReference>
<evidence type="ECO:0000313" key="15">
    <source>
        <dbReference type="EMBL" id="QBZ82154.1"/>
    </source>
</evidence>
<evidence type="ECO:0000256" key="14">
    <source>
        <dbReference type="SAM" id="Phobius"/>
    </source>
</evidence>
<name>A0A4V1C8J8_9GAMM</name>
<dbReference type="Proteomes" id="UP000296201">
    <property type="component" value="Chromosome"/>
</dbReference>
<evidence type="ECO:0000256" key="4">
    <source>
        <dbReference type="ARBA" id="ARBA00022475"/>
    </source>
</evidence>
<dbReference type="RefSeq" id="WP_135794908.1">
    <property type="nucleotide sequence ID" value="NZ_CP032096.1"/>
</dbReference>
<feature type="transmembrane region" description="Helical" evidence="14">
    <location>
        <begin position="136"/>
        <end position="163"/>
    </location>
</feature>
<dbReference type="NCBIfam" id="TIGR00933">
    <property type="entry name" value="2a38"/>
    <property type="match status" value="1"/>
</dbReference>
<evidence type="ECO:0000256" key="10">
    <source>
        <dbReference type="ARBA" id="ARBA00023065"/>
    </source>
</evidence>
<dbReference type="PANTHER" id="PTHR32024:SF2">
    <property type="entry name" value="TRK SYSTEM POTASSIUM UPTAKE PROTEIN TRKG-RELATED"/>
    <property type="match status" value="1"/>
</dbReference>
<feature type="transmembrane region" description="Helical" evidence="14">
    <location>
        <begin position="397"/>
        <end position="418"/>
    </location>
</feature>
<dbReference type="AlphaFoldDB" id="A0A4V1C8J8"/>
<feature type="binding site" evidence="13">
    <location>
        <position position="220"/>
    </location>
    <ligand>
        <name>K(+)</name>
        <dbReference type="ChEBI" id="CHEBI:29103"/>
    </ligand>
</feature>
<feature type="transmembrane region" description="Helical" evidence="14">
    <location>
        <begin position="69"/>
        <end position="90"/>
    </location>
</feature>
<feature type="transmembrane region" description="Helical" evidence="14">
    <location>
        <begin position="328"/>
        <end position="348"/>
    </location>
</feature>
<keyword evidence="3 12" id="KW-0813">Transport</keyword>
<dbReference type="InterPro" id="IPR003445">
    <property type="entry name" value="Cat_transpt"/>
</dbReference>
<feature type="binding site" evidence="13">
    <location>
        <position position="319"/>
    </location>
    <ligand>
        <name>K(+)</name>
        <dbReference type="ChEBI" id="CHEBI:29103"/>
    </ligand>
</feature>
<feature type="binding site" evidence="13">
    <location>
        <position position="318"/>
    </location>
    <ligand>
        <name>K(+)</name>
        <dbReference type="ChEBI" id="CHEBI:29103"/>
    </ligand>
</feature>
<evidence type="ECO:0000256" key="3">
    <source>
        <dbReference type="ARBA" id="ARBA00022448"/>
    </source>
</evidence>
<keyword evidence="9 14" id="KW-1133">Transmembrane helix</keyword>
<feature type="transmembrane region" description="Helical" evidence="14">
    <location>
        <begin position="184"/>
        <end position="203"/>
    </location>
</feature>
<dbReference type="PANTHER" id="PTHR32024">
    <property type="entry name" value="TRK SYSTEM POTASSIUM UPTAKE PROTEIN TRKG-RELATED"/>
    <property type="match status" value="1"/>
</dbReference>
<evidence type="ECO:0000256" key="13">
    <source>
        <dbReference type="PIRSR" id="PIRSR006247-1"/>
    </source>
</evidence>
<evidence type="ECO:0000256" key="8">
    <source>
        <dbReference type="ARBA" id="ARBA00022958"/>
    </source>
</evidence>
<keyword evidence="8 12" id="KW-0630">Potassium</keyword>
<dbReference type="OrthoDB" id="9810952at2"/>
<feature type="transmembrane region" description="Helical" evidence="14">
    <location>
        <begin position="12"/>
        <end position="31"/>
    </location>
</feature>
<comment type="function">
    <text evidence="12">Low-affinity potassium transport system. Interacts with Trk system potassium uptake protein TrkA.</text>
</comment>
<feature type="transmembrane region" description="Helical" evidence="14">
    <location>
        <begin position="37"/>
        <end position="57"/>
    </location>
</feature>
<keyword evidence="11 12" id="KW-0472">Membrane</keyword>
<evidence type="ECO:0000256" key="6">
    <source>
        <dbReference type="ARBA" id="ARBA00022538"/>
    </source>
</evidence>
<dbReference type="InterPro" id="IPR004772">
    <property type="entry name" value="TrkH"/>
</dbReference>
<reference evidence="15 16" key="1">
    <citation type="submission" date="2018-08" db="EMBL/GenBank/DDBJ databases">
        <title>Horizontal acquisition of hydrogen conversion ability and other habitat adaptations in Hydrogenovibrio crunogenus strains.</title>
        <authorList>
            <person name="Gonnella G."/>
            <person name="Adam N."/>
            <person name="Perner M."/>
        </authorList>
    </citation>
    <scope>NUCLEOTIDE SEQUENCE [LARGE SCALE GENOMIC DNA]</scope>
    <source>
        <strain evidence="15 16">SP-41</strain>
    </source>
</reference>